<dbReference type="InterPro" id="IPR000182">
    <property type="entry name" value="GNAT_dom"/>
</dbReference>
<evidence type="ECO:0000313" key="3">
    <source>
        <dbReference type="Proteomes" id="UP001595989"/>
    </source>
</evidence>
<dbReference type="InterPro" id="IPR016181">
    <property type="entry name" value="Acyl_CoA_acyltransferase"/>
</dbReference>
<name>A0ABV9DK72_9BACI</name>
<dbReference type="CDD" id="cd04301">
    <property type="entry name" value="NAT_SF"/>
    <property type="match status" value="1"/>
</dbReference>
<dbReference type="PROSITE" id="PS51186">
    <property type="entry name" value="GNAT"/>
    <property type="match status" value="1"/>
</dbReference>
<comment type="caution">
    <text evidence="2">The sequence shown here is derived from an EMBL/GenBank/DDBJ whole genome shotgun (WGS) entry which is preliminary data.</text>
</comment>
<dbReference type="RefSeq" id="WP_390296899.1">
    <property type="nucleotide sequence ID" value="NZ_JBHSFU010000007.1"/>
</dbReference>
<dbReference type="InterPro" id="IPR051531">
    <property type="entry name" value="N-acetyltransferase"/>
</dbReference>
<dbReference type="PANTHER" id="PTHR43792">
    <property type="entry name" value="GNAT FAMILY, PUTATIVE (AFU_ORTHOLOGUE AFUA_3G00765)-RELATED-RELATED"/>
    <property type="match status" value="1"/>
</dbReference>
<keyword evidence="2" id="KW-0012">Acyltransferase</keyword>
<dbReference type="SUPFAM" id="SSF55729">
    <property type="entry name" value="Acyl-CoA N-acyltransferases (Nat)"/>
    <property type="match status" value="1"/>
</dbReference>
<dbReference type="EC" id="2.3.-.-" evidence="2"/>
<dbReference type="EMBL" id="JBHSFU010000007">
    <property type="protein sequence ID" value="MFC4559214.1"/>
    <property type="molecule type" value="Genomic_DNA"/>
</dbReference>
<evidence type="ECO:0000313" key="2">
    <source>
        <dbReference type="EMBL" id="MFC4559214.1"/>
    </source>
</evidence>
<reference evidence="3" key="1">
    <citation type="journal article" date="2019" name="Int. J. Syst. Evol. Microbiol.">
        <title>The Global Catalogue of Microorganisms (GCM) 10K type strain sequencing project: providing services to taxonomists for standard genome sequencing and annotation.</title>
        <authorList>
            <consortium name="The Broad Institute Genomics Platform"/>
            <consortium name="The Broad Institute Genome Sequencing Center for Infectious Disease"/>
            <person name="Wu L."/>
            <person name="Ma J."/>
        </authorList>
    </citation>
    <scope>NUCLEOTIDE SEQUENCE [LARGE SCALE GENOMIC DNA]</scope>
    <source>
        <strain evidence="3">CGMCC 4.7426</strain>
    </source>
</reference>
<keyword evidence="3" id="KW-1185">Reference proteome</keyword>
<dbReference type="PANTHER" id="PTHR43792:SF1">
    <property type="entry name" value="N-ACETYLTRANSFERASE DOMAIN-CONTAINING PROTEIN"/>
    <property type="match status" value="1"/>
</dbReference>
<proteinExistence type="predicted"/>
<sequence>MIETERCFIKAFQKSDANDVKELYTNQEVRKFLGGIPSESTILETIEGMIFPEEDAFFWVIKEKETKMFIGLVSLSSHHEGDIEISYQLHPDWWGKGYATEVVEKIIHYAFNELKISKLVAETQTANKSSCSLLERLGMNLEKKIIRFGAEQALHSIRSYNNDGY</sequence>
<dbReference type="Pfam" id="PF13302">
    <property type="entry name" value="Acetyltransf_3"/>
    <property type="match status" value="1"/>
</dbReference>
<gene>
    <name evidence="2" type="ORF">ACFO3D_13530</name>
</gene>
<evidence type="ECO:0000259" key="1">
    <source>
        <dbReference type="PROSITE" id="PS51186"/>
    </source>
</evidence>
<organism evidence="2 3">
    <name type="scientific">Virgibacillus kekensis</name>
    <dbReference type="NCBI Taxonomy" id="202261"/>
    <lineage>
        <taxon>Bacteria</taxon>
        <taxon>Bacillati</taxon>
        <taxon>Bacillota</taxon>
        <taxon>Bacilli</taxon>
        <taxon>Bacillales</taxon>
        <taxon>Bacillaceae</taxon>
        <taxon>Virgibacillus</taxon>
    </lineage>
</organism>
<protein>
    <submittedName>
        <fullName evidence="2">GNAT family N-acetyltransferase</fullName>
        <ecNumber evidence="2">2.3.-.-</ecNumber>
    </submittedName>
</protein>
<accession>A0ABV9DK72</accession>
<feature type="domain" description="N-acetyltransferase" evidence="1">
    <location>
        <begin position="7"/>
        <end position="161"/>
    </location>
</feature>
<dbReference type="Gene3D" id="3.40.630.30">
    <property type="match status" value="1"/>
</dbReference>
<dbReference type="GO" id="GO:0016746">
    <property type="term" value="F:acyltransferase activity"/>
    <property type="evidence" value="ECO:0007669"/>
    <property type="project" value="UniProtKB-KW"/>
</dbReference>
<keyword evidence="2" id="KW-0808">Transferase</keyword>
<dbReference type="Proteomes" id="UP001595989">
    <property type="component" value="Unassembled WGS sequence"/>
</dbReference>